<organism evidence="1">
    <name type="scientific">Lepeophtheirus salmonis</name>
    <name type="common">Salmon louse</name>
    <name type="synonym">Caligus salmonis</name>
    <dbReference type="NCBI Taxonomy" id="72036"/>
    <lineage>
        <taxon>Eukaryota</taxon>
        <taxon>Metazoa</taxon>
        <taxon>Ecdysozoa</taxon>
        <taxon>Arthropoda</taxon>
        <taxon>Crustacea</taxon>
        <taxon>Multicrustacea</taxon>
        <taxon>Hexanauplia</taxon>
        <taxon>Copepoda</taxon>
        <taxon>Siphonostomatoida</taxon>
        <taxon>Caligidae</taxon>
        <taxon>Lepeophtheirus</taxon>
    </lineage>
</organism>
<reference evidence="1" key="1">
    <citation type="submission" date="2014-05" db="EMBL/GenBank/DDBJ databases">
        <authorList>
            <person name="Chronopoulou M."/>
        </authorList>
    </citation>
    <scope>NUCLEOTIDE SEQUENCE</scope>
    <source>
        <tissue evidence="1">Whole organism</tissue>
    </source>
</reference>
<protein>
    <submittedName>
        <fullName evidence="1">Uncharacterized protein</fullName>
    </submittedName>
</protein>
<evidence type="ECO:0000313" key="1">
    <source>
        <dbReference type="EMBL" id="CDW27210.1"/>
    </source>
</evidence>
<dbReference type="AlphaFoldDB" id="A0A0K2TN22"/>
<proteinExistence type="predicted"/>
<dbReference type="EMBL" id="HACA01009849">
    <property type="protein sequence ID" value="CDW27210.1"/>
    <property type="molecule type" value="Transcribed_RNA"/>
</dbReference>
<accession>A0A0K2TN22</accession>
<name>A0A0K2TN22_LEPSM</name>
<sequence length="68" mass="7988">MIKKIIQYTRKTISIRSIGSLVSYNSNPHIRMQPYVITILSIQIIDMRCLLSPTTLRNRGNRLTWIQK</sequence>